<evidence type="ECO:0000313" key="2">
    <source>
        <dbReference type="EMBL" id="GAA4041585.1"/>
    </source>
</evidence>
<keyword evidence="3" id="KW-1185">Reference proteome</keyword>
<feature type="region of interest" description="Disordered" evidence="1">
    <location>
        <begin position="46"/>
        <end position="66"/>
    </location>
</feature>
<dbReference type="Proteomes" id="UP001501469">
    <property type="component" value="Unassembled WGS sequence"/>
</dbReference>
<dbReference type="RefSeq" id="WP_345055978.1">
    <property type="nucleotide sequence ID" value="NZ_BAABDK010000023.1"/>
</dbReference>
<gene>
    <name evidence="2" type="ORF">GCM10022409_29490</name>
</gene>
<evidence type="ECO:0000256" key="1">
    <source>
        <dbReference type="SAM" id="MobiDB-lite"/>
    </source>
</evidence>
<name>A0ABP7UEN0_9BACT</name>
<sequence>MVNHGAAFFNGRGTSGLHAGLPVVAGHAVGDGVAHLFLFDDVEEGDGQAEDLSGNQASSADTTRDGRKIYLRRTRWKRSSSSI</sequence>
<accession>A0ABP7UEN0</accession>
<evidence type="ECO:0000313" key="3">
    <source>
        <dbReference type="Proteomes" id="UP001501469"/>
    </source>
</evidence>
<comment type="caution">
    <text evidence="2">The sequence shown here is derived from an EMBL/GenBank/DDBJ whole genome shotgun (WGS) entry which is preliminary data.</text>
</comment>
<protein>
    <submittedName>
        <fullName evidence="2">Uncharacterized protein</fullName>
    </submittedName>
</protein>
<dbReference type="EMBL" id="BAABDK010000023">
    <property type="protein sequence ID" value="GAA4041585.1"/>
    <property type="molecule type" value="Genomic_DNA"/>
</dbReference>
<proteinExistence type="predicted"/>
<organism evidence="2 3">
    <name type="scientific">Hymenobacter glaciei</name>
    <dbReference type="NCBI Taxonomy" id="877209"/>
    <lineage>
        <taxon>Bacteria</taxon>
        <taxon>Pseudomonadati</taxon>
        <taxon>Bacteroidota</taxon>
        <taxon>Cytophagia</taxon>
        <taxon>Cytophagales</taxon>
        <taxon>Hymenobacteraceae</taxon>
        <taxon>Hymenobacter</taxon>
    </lineage>
</organism>
<reference evidence="3" key="1">
    <citation type="journal article" date="2019" name="Int. J. Syst. Evol. Microbiol.">
        <title>The Global Catalogue of Microorganisms (GCM) 10K type strain sequencing project: providing services to taxonomists for standard genome sequencing and annotation.</title>
        <authorList>
            <consortium name="The Broad Institute Genomics Platform"/>
            <consortium name="The Broad Institute Genome Sequencing Center for Infectious Disease"/>
            <person name="Wu L."/>
            <person name="Ma J."/>
        </authorList>
    </citation>
    <scope>NUCLEOTIDE SEQUENCE [LARGE SCALE GENOMIC DNA]</scope>
    <source>
        <strain evidence="3">JCM 17225</strain>
    </source>
</reference>